<comment type="caution">
    <text evidence="3">The sequence shown here is derived from an EMBL/GenBank/DDBJ whole genome shotgun (WGS) entry which is preliminary data.</text>
</comment>
<dbReference type="PROSITE" id="PS51257">
    <property type="entry name" value="PROKAR_LIPOPROTEIN"/>
    <property type="match status" value="1"/>
</dbReference>
<dbReference type="RefSeq" id="WP_109821828.1">
    <property type="nucleotide sequence ID" value="NZ_QGKL01000009.1"/>
</dbReference>
<feature type="chain" id="PRO_5016252963" description="Phytase-like domain-containing protein" evidence="1">
    <location>
        <begin position="27"/>
        <end position="339"/>
    </location>
</feature>
<dbReference type="SUPFAM" id="SSF50956">
    <property type="entry name" value="Thermostable phytase (3-phytase)"/>
    <property type="match status" value="1"/>
</dbReference>
<evidence type="ECO:0000259" key="2">
    <source>
        <dbReference type="Pfam" id="PF13449"/>
    </source>
</evidence>
<sequence>MMSKTTLKYLSQIRAGILLCSTLVLASCATTAESNSYRVNFPPDSLSGDRYMDIKLMGSIALSGAKVNGLPVVEVSDLAWDNDTQTLYGISDDGYLYTLKLTLNQGMLRQAKITNAVKLLGKNKKPLKGSKKDPEGLSIKNHKNGNKNDAELIISFEGSSRIDRYNTKGEYLGDVKIPKKLTKKKSYRNNNKALESVTIHPRYGVITAAELPLKANSKKIQTLYSQHGKEWNFTPNNAKESSVTALEVLENGDILVLERAFSGIFSPLIISLRQIQLNKCNKKNLCAVKDIAIFDSTKGWNVDNFEGLTKLTGNRYLMVSDDNKSPLQQSIMVMFEVVQ</sequence>
<dbReference type="InterPro" id="IPR027372">
    <property type="entry name" value="Phytase-like_dom"/>
</dbReference>
<keyword evidence="4" id="KW-1185">Reference proteome</keyword>
<dbReference type="Proteomes" id="UP000245506">
    <property type="component" value="Unassembled WGS sequence"/>
</dbReference>
<dbReference type="AlphaFoldDB" id="A0A317CRT5"/>
<dbReference type="OrthoDB" id="9798693at2"/>
<accession>A0A317CRT5</accession>
<feature type="domain" description="Phytase-like" evidence="2">
    <location>
        <begin position="72"/>
        <end position="323"/>
    </location>
</feature>
<dbReference type="EMBL" id="QGKL01000009">
    <property type="protein sequence ID" value="PWQ99022.1"/>
    <property type="molecule type" value="Genomic_DNA"/>
</dbReference>
<protein>
    <recommendedName>
        <fullName evidence="2">Phytase-like domain-containing protein</fullName>
    </recommendedName>
</protein>
<keyword evidence="1" id="KW-0732">Signal</keyword>
<evidence type="ECO:0000313" key="4">
    <source>
        <dbReference type="Proteomes" id="UP000245506"/>
    </source>
</evidence>
<organism evidence="3 4">
    <name type="scientific">Leucothrix arctica</name>
    <dbReference type="NCBI Taxonomy" id="1481894"/>
    <lineage>
        <taxon>Bacteria</taxon>
        <taxon>Pseudomonadati</taxon>
        <taxon>Pseudomonadota</taxon>
        <taxon>Gammaproteobacteria</taxon>
        <taxon>Thiotrichales</taxon>
        <taxon>Thiotrichaceae</taxon>
        <taxon>Leucothrix</taxon>
    </lineage>
</organism>
<evidence type="ECO:0000313" key="3">
    <source>
        <dbReference type="EMBL" id="PWQ99022.1"/>
    </source>
</evidence>
<reference evidence="3 4" key="1">
    <citation type="submission" date="2018-05" db="EMBL/GenBank/DDBJ databases">
        <title>Leucothrix arctica sp. nov., isolated from Arctic seawater.</title>
        <authorList>
            <person name="Choi A."/>
            <person name="Baek K."/>
        </authorList>
    </citation>
    <scope>NUCLEOTIDE SEQUENCE [LARGE SCALE GENOMIC DNA]</scope>
    <source>
        <strain evidence="3 4">IMCC9719</strain>
    </source>
</reference>
<dbReference type="Pfam" id="PF13449">
    <property type="entry name" value="Phytase-like"/>
    <property type="match status" value="1"/>
</dbReference>
<proteinExistence type="predicted"/>
<gene>
    <name evidence="3" type="ORF">DKT75_02375</name>
</gene>
<evidence type="ECO:0000256" key="1">
    <source>
        <dbReference type="SAM" id="SignalP"/>
    </source>
</evidence>
<feature type="signal peptide" evidence="1">
    <location>
        <begin position="1"/>
        <end position="26"/>
    </location>
</feature>
<name>A0A317CRT5_9GAMM</name>